<evidence type="ECO:0000313" key="12">
    <source>
        <dbReference type="WBParaSite" id="PDA_v2.g29463.t1"/>
    </source>
</evidence>
<dbReference type="PRINTS" id="PR00385">
    <property type="entry name" value="P450"/>
</dbReference>
<evidence type="ECO:0000256" key="1">
    <source>
        <dbReference type="ARBA" id="ARBA00001971"/>
    </source>
</evidence>
<evidence type="ECO:0000256" key="9">
    <source>
        <dbReference type="PIRSR" id="PIRSR602403-1"/>
    </source>
</evidence>
<dbReference type="InterPro" id="IPR001128">
    <property type="entry name" value="Cyt_P450"/>
</dbReference>
<dbReference type="PRINTS" id="PR00465">
    <property type="entry name" value="EP450IV"/>
</dbReference>
<name>A0A914QCW5_9BILA</name>
<dbReference type="InterPro" id="IPR036396">
    <property type="entry name" value="Cyt_P450_sf"/>
</dbReference>
<keyword evidence="8 10" id="KW-0503">Monooxygenase</keyword>
<dbReference type="Gene3D" id="1.10.630.10">
    <property type="entry name" value="Cytochrome P450"/>
    <property type="match status" value="1"/>
</dbReference>
<evidence type="ECO:0000313" key="11">
    <source>
        <dbReference type="Proteomes" id="UP000887578"/>
    </source>
</evidence>
<evidence type="ECO:0000256" key="8">
    <source>
        <dbReference type="ARBA" id="ARBA00023033"/>
    </source>
</evidence>
<dbReference type="Pfam" id="PF00067">
    <property type="entry name" value="p450"/>
    <property type="match status" value="1"/>
</dbReference>
<feature type="binding site" description="axial binding residue" evidence="9">
    <location>
        <position position="113"/>
    </location>
    <ligand>
        <name>heme</name>
        <dbReference type="ChEBI" id="CHEBI:30413"/>
    </ligand>
    <ligandPart>
        <name>Fe</name>
        <dbReference type="ChEBI" id="CHEBI:18248"/>
    </ligandPart>
</feature>
<evidence type="ECO:0000256" key="4">
    <source>
        <dbReference type="ARBA" id="ARBA00022617"/>
    </source>
</evidence>
<evidence type="ECO:0000256" key="10">
    <source>
        <dbReference type="RuleBase" id="RU000461"/>
    </source>
</evidence>
<dbReference type="InterPro" id="IPR050476">
    <property type="entry name" value="Insect_CytP450_Detox"/>
</dbReference>
<dbReference type="GO" id="GO:0004497">
    <property type="term" value="F:monooxygenase activity"/>
    <property type="evidence" value="ECO:0007669"/>
    <property type="project" value="UniProtKB-KW"/>
</dbReference>
<organism evidence="11 12">
    <name type="scientific">Panagrolaimus davidi</name>
    <dbReference type="NCBI Taxonomy" id="227884"/>
    <lineage>
        <taxon>Eukaryota</taxon>
        <taxon>Metazoa</taxon>
        <taxon>Ecdysozoa</taxon>
        <taxon>Nematoda</taxon>
        <taxon>Chromadorea</taxon>
        <taxon>Rhabditida</taxon>
        <taxon>Tylenchina</taxon>
        <taxon>Panagrolaimomorpha</taxon>
        <taxon>Panagrolaimoidea</taxon>
        <taxon>Panagrolaimidae</taxon>
        <taxon>Panagrolaimus</taxon>
    </lineage>
</organism>
<evidence type="ECO:0000256" key="6">
    <source>
        <dbReference type="ARBA" id="ARBA00023002"/>
    </source>
</evidence>
<evidence type="ECO:0000256" key="7">
    <source>
        <dbReference type="ARBA" id="ARBA00023004"/>
    </source>
</evidence>
<keyword evidence="7 9" id="KW-0408">Iron</keyword>
<dbReference type="PANTHER" id="PTHR24292">
    <property type="entry name" value="CYTOCHROME P450"/>
    <property type="match status" value="1"/>
</dbReference>
<dbReference type="GO" id="GO:0005506">
    <property type="term" value="F:iron ion binding"/>
    <property type="evidence" value="ECO:0007669"/>
    <property type="project" value="InterPro"/>
</dbReference>
<dbReference type="InterPro" id="IPR002403">
    <property type="entry name" value="Cyt_P450_E_grp-IV"/>
</dbReference>
<evidence type="ECO:0000256" key="5">
    <source>
        <dbReference type="ARBA" id="ARBA00022723"/>
    </source>
</evidence>
<protein>
    <submittedName>
        <fullName evidence="12">Cytochrome P450</fullName>
    </submittedName>
</protein>
<keyword evidence="4 9" id="KW-0349">Heme</keyword>
<comment type="cofactor">
    <cofactor evidence="1 9">
        <name>heme</name>
        <dbReference type="ChEBI" id="CHEBI:30413"/>
    </cofactor>
</comment>
<dbReference type="GO" id="GO:0020037">
    <property type="term" value="F:heme binding"/>
    <property type="evidence" value="ECO:0007669"/>
    <property type="project" value="InterPro"/>
</dbReference>
<dbReference type="PANTHER" id="PTHR24292:SF54">
    <property type="entry name" value="CYP9F3-RELATED"/>
    <property type="match status" value="1"/>
</dbReference>
<evidence type="ECO:0000256" key="2">
    <source>
        <dbReference type="ARBA" id="ARBA00003690"/>
    </source>
</evidence>
<keyword evidence="5 9" id="KW-0479">Metal-binding</keyword>
<dbReference type="GO" id="GO:0005789">
    <property type="term" value="C:endoplasmic reticulum membrane"/>
    <property type="evidence" value="ECO:0007669"/>
    <property type="project" value="UniProtKB-SubCell"/>
</dbReference>
<comment type="similarity">
    <text evidence="3 10">Belongs to the cytochrome P450 family.</text>
</comment>
<proteinExistence type="inferred from homology"/>
<dbReference type="SUPFAM" id="SSF48264">
    <property type="entry name" value="Cytochrome P450"/>
    <property type="match status" value="1"/>
</dbReference>
<dbReference type="PROSITE" id="PS00086">
    <property type="entry name" value="CYTOCHROME_P450"/>
    <property type="match status" value="1"/>
</dbReference>
<reference evidence="12" key="1">
    <citation type="submission" date="2022-11" db="UniProtKB">
        <authorList>
            <consortium name="WormBaseParasite"/>
        </authorList>
    </citation>
    <scope>IDENTIFICATION</scope>
</reference>
<sequence>MSFIGADDINYNKIKDLEFLDKFVKETARLHPFAFTATPRRAIETVTLKCSDGTFLRIDKGTCILPNIPVISVDNNVWGKDATEFNPDRFLPENNGNRHPMAWLPFGAGPRICPGKNLAMHETKATIVKLLKEFKFEICNKTELNEITRSLTGFESLKMKILPRD</sequence>
<keyword evidence="6 10" id="KW-0560">Oxidoreductase</keyword>
<accession>A0A914QCW5</accession>
<comment type="function">
    <text evidence="2">May be involved in the metabolism of insect hormones and in the breakdown of synthetic insecticides.</text>
</comment>
<dbReference type="GO" id="GO:0016705">
    <property type="term" value="F:oxidoreductase activity, acting on paired donors, with incorporation or reduction of molecular oxygen"/>
    <property type="evidence" value="ECO:0007669"/>
    <property type="project" value="InterPro"/>
</dbReference>
<dbReference type="WBParaSite" id="PDA_v2.g29463.t1">
    <property type="protein sequence ID" value="PDA_v2.g29463.t1"/>
    <property type="gene ID" value="PDA_v2.g29463"/>
</dbReference>
<keyword evidence="11" id="KW-1185">Reference proteome</keyword>
<dbReference type="Proteomes" id="UP000887578">
    <property type="component" value="Unplaced"/>
</dbReference>
<dbReference type="InterPro" id="IPR017972">
    <property type="entry name" value="Cyt_P450_CS"/>
</dbReference>
<dbReference type="AlphaFoldDB" id="A0A914QCW5"/>
<evidence type="ECO:0000256" key="3">
    <source>
        <dbReference type="ARBA" id="ARBA00010617"/>
    </source>
</evidence>